<dbReference type="Proteomes" id="UP000887569">
    <property type="component" value="Unplaced"/>
</dbReference>
<keyword evidence="2" id="KW-1185">Reference proteome</keyword>
<sequence length="70" mass="8035">MRRKPSVVMSQMSLLIPFRLIFAFGKHKWIVGTVESKAESFSISILYQVSILKYCSERAAIWRPSISGRT</sequence>
<reference evidence="3" key="1">
    <citation type="submission" date="2022-11" db="UniProtKB">
        <authorList>
            <consortium name="WormBaseParasite"/>
        </authorList>
    </citation>
    <scope>IDENTIFICATION</scope>
</reference>
<organism evidence="2 3">
    <name type="scientific">Parascaris univalens</name>
    <name type="common">Nematode worm</name>
    <dbReference type="NCBI Taxonomy" id="6257"/>
    <lineage>
        <taxon>Eukaryota</taxon>
        <taxon>Metazoa</taxon>
        <taxon>Ecdysozoa</taxon>
        <taxon>Nematoda</taxon>
        <taxon>Chromadorea</taxon>
        <taxon>Rhabditida</taxon>
        <taxon>Spirurina</taxon>
        <taxon>Ascaridomorpha</taxon>
        <taxon>Ascaridoidea</taxon>
        <taxon>Ascarididae</taxon>
        <taxon>Parascaris</taxon>
    </lineage>
</organism>
<evidence type="ECO:0000313" key="3">
    <source>
        <dbReference type="WBParaSite" id="PgR060_g062_t02"/>
    </source>
</evidence>
<accession>A0A915BUE8</accession>
<proteinExistence type="predicted"/>
<feature type="chain" id="PRO_5037356542" evidence="1">
    <location>
        <begin position="24"/>
        <end position="70"/>
    </location>
</feature>
<dbReference type="WBParaSite" id="PgR060_g062_t02">
    <property type="protein sequence ID" value="PgR060_g062_t02"/>
    <property type="gene ID" value="PgR060_g062"/>
</dbReference>
<evidence type="ECO:0000313" key="2">
    <source>
        <dbReference type="Proteomes" id="UP000887569"/>
    </source>
</evidence>
<feature type="signal peptide" evidence="1">
    <location>
        <begin position="1"/>
        <end position="23"/>
    </location>
</feature>
<name>A0A915BUE8_PARUN</name>
<protein>
    <submittedName>
        <fullName evidence="3">Secreted protein</fullName>
    </submittedName>
</protein>
<dbReference type="AlphaFoldDB" id="A0A915BUE8"/>
<keyword evidence="1" id="KW-0732">Signal</keyword>
<evidence type="ECO:0000256" key="1">
    <source>
        <dbReference type="SAM" id="SignalP"/>
    </source>
</evidence>